<reference evidence="3 4" key="1">
    <citation type="journal article" date="2018" name="MBio">
        <title>Insights into the evolution of host association through the isolation and characterization of a novel human periodontal pathobiont, Desulfobulbus oralis.</title>
        <authorList>
            <person name="Cross K.L."/>
            <person name="Chirania P."/>
            <person name="Xiong W."/>
            <person name="Beall C.J."/>
            <person name="Elkins J.G."/>
            <person name="Giannone R.J."/>
            <person name="Griffen A.L."/>
            <person name="Guss A.M."/>
            <person name="Hettich R.L."/>
            <person name="Joshi S.S."/>
            <person name="Mokrzan E.M."/>
            <person name="Martin R.K."/>
            <person name="Zhulin I.B."/>
            <person name="Leys E.J."/>
            <person name="Podar M."/>
        </authorList>
    </citation>
    <scope>NUCLEOTIDE SEQUENCE [LARGE SCALE GENOMIC DNA]</scope>
    <source>
        <strain evidence="3 4">ORNL</strain>
    </source>
</reference>
<dbReference type="Pfam" id="PF00550">
    <property type="entry name" value="PP-binding"/>
    <property type="match status" value="1"/>
</dbReference>
<proteinExistence type="predicted"/>
<keyword evidence="4" id="KW-1185">Reference proteome</keyword>
<dbReference type="KEGG" id="deo:CAY53_04965"/>
<evidence type="ECO:0000313" key="4">
    <source>
        <dbReference type="Proteomes" id="UP000239867"/>
    </source>
</evidence>
<sequence length="224" mass="26463">MGLDYIELIVEIEKKFEISINESEIYHADTVGKLAEVVYKRLKKDAYDPCPTQKGFYILRQYLIFEYKLSRSEFKPDTKLNDIVPKRRRLKMWRSLIKTITNDPNNIELELSLWPKFIFLYFCPLLVLTLILYLLPWEASWLAILAAFTTSWIFSWLLTPLRNKIPDTCSTVKDLIPYITTRGIKVWEKDEVYEEIKNLIAEMFYINQVLITPDSHIIDDLGLA</sequence>
<dbReference type="SUPFAM" id="SSF47336">
    <property type="entry name" value="ACP-like"/>
    <property type="match status" value="1"/>
</dbReference>
<dbReference type="RefSeq" id="WP_104936191.1">
    <property type="nucleotide sequence ID" value="NZ_CP021255.1"/>
</dbReference>
<dbReference type="OrthoDB" id="9804551at2"/>
<evidence type="ECO:0000259" key="2">
    <source>
        <dbReference type="Pfam" id="PF00550"/>
    </source>
</evidence>
<dbReference type="AlphaFoldDB" id="A0A2L1GMN9"/>
<evidence type="ECO:0000313" key="3">
    <source>
        <dbReference type="EMBL" id="AVD70908.1"/>
    </source>
</evidence>
<dbReference type="InterPro" id="IPR009081">
    <property type="entry name" value="PP-bd_ACP"/>
</dbReference>
<name>A0A2L1GMN9_9BACT</name>
<keyword evidence="1" id="KW-1133">Transmembrane helix</keyword>
<feature type="domain" description="Carrier" evidence="2">
    <location>
        <begin position="3"/>
        <end position="37"/>
    </location>
</feature>
<feature type="transmembrane region" description="Helical" evidence="1">
    <location>
        <begin position="141"/>
        <end position="158"/>
    </location>
</feature>
<dbReference type="InterPro" id="IPR036736">
    <property type="entry name" value="ACP-like_sf"/>
</dbReference>
<dbReference type="EMBL" id="CP021255">
    <property type="protein sequence ID" value="AVD70908.1"/>
    <property type="molecule type" value="Genomic_DNA"/>
</dbReference>
<protein>
    <recommendedName>
        <fullName evidence="2">Carrier domain-containing protein</fullName>
    </recommendedName>
</protein>
<dbReference type="Gene3D" id="1.10.1200.10">
    <property type="entry name" value="ACP-like"/>
    <property type="match status" value="1"/>
</dbReference>
<evidence type="ECO:0000256" key="1">
    <source>
        <dbReference type="SAM" id="Phobius"/>
    </source>
</evidence>
<accession>A0A2L1GMN9</accession>
<keyword evidence="1" id="KW-0812">Transmembrane</keyword>
<organism evidence="3 4">
    <name type="scientific">Desulfobulbus oralis</name>
    <dbReference type="NCBI Taxonomy" id="1986146"/>
    <lineage>
        <taxon>Bacteria</taxon>
        <taxon>Pseudomonadati</taxon>
        <taxon>Thermodesulfobacteriota</taxon>
        <taxon>Desulfobulbia</taxon>
        <taxon>Desulfobulbales</taxon>
        <taxon>Desulfobulbaceae</taxon>
        <taxon>Desulfobulbus</taxon>
    </lineage>
</organism>
<keyword evidence="1" id="KW-0472">Membrane</keyword>
<feature type="transmembrane region" description="Helical" evidence="1">
    <location>
        <begin position="117"/>
        <end position="135"/>
    </location>
</feature>
<dbReference type="Proteomes" id="UP000239867">
    <property type="component" value="Chromosome"/>
</dbReference>
<gene>
    <name evidence="3" type="ORF">CAY53_04965</name>
</gene>